<dbReference type="AlphaFoldDB" id="A0A059FIM4"/>
<keyword evidence="3" id="KW-0997">Cell inner membrane</keyword>
<keyword evidence="2" id="KW-1003">Cell membrane</keyword>
<evidence type="ECO:0000256" key="3">
    <source>
        <dbReference type="ARBA" id="ARBA00022519"/>
    </source>
</evidence>
<dbReference type="OrthoDB" id="9801955at2"/>
<dbReference type="GO" id="GO:0016746">
    <property type="term" value="F:acyltransferase activity"/>
    <property type="evidence" value="ECO:0007669"/>
    <property type="project" value="UniProtKB-KW"/>
</dbReference>
<sequence>MSDPQQKTGYVRPKDIDNRASFWQRVQWRLETIAWDLIYWAPVKAMGPDRASNFGGWLIRKIGPRLSQHKTMRRNLKMAFPDWTEEQVEETALAAWESAGRTAGELPHLPSIDPYTSGRVEIVGLDILDRIRDSGKGAVFISGHFANWEIMPAAITKRIPQAVMTYRALNNPHIDRRISKLRHDYGTAINAPKGIGTRELMRALAKGSPIALMNDQKFNEGVAVPFFGRDAMTAPGPTRLALKYKVPIVPVSTVRTGPARFRIEFHEPYVPEDTGDTDADILRSVTRINNFLEAQVRAHPGQWFWQHRRWPKEAWKEAGVT</sequence>
<keyword evidence="4 7" id="KW-0808">Transferase</keyword>
<dbReference type="InterPro" id="IPR004960">
    <property type="entry name" value="LipA_acyltrans"/>
</dbReference>
<proteinExistence type="predicted"/>
<dbReference type="GO" id="GO:0009247">
    <property type="term" value="P:glycolipid biosynthetic process"/>
    <property type="evidence" value="ECO:0007669"/>
    <property type="project" value="UniProtKB-ARBA"/>
</dbReference>
<evidence type="ECO:0000256" key="4">
    <source>
        <dbReference type="ARBA" id="ARBA00022679"/>
    </source>
</evidence>
<reference evidence="7 8" key="1">
    <citation type="journal article" date="2014" name="Antonie Van Leeuwenhoek">
        <title>Hyphomonas beringensis sp. nov. and Hyphomonas chukchiensis sp. nov., isolated from surface seawater of the Bering Sea and Chukchi Sea.</title>
        <authorList>
            <person name="Li C."/>
            <person name="Lai Q."/>
            <person name="Li G."/>
            <person name="Dong C."/>
            <person name="Wang J."/>
            <person name="Liao Y."/>
            <person name="Shao Z."/>
        </authorList>
    </citation>
    <scope>NUCLEOTIDE SEQUENCE [LARGE SCALE GENOMIC DNA]</scope>
    <source>
        <strain evidence="7 8">VP2</strain>
    </source>
</reference>
<keyword evidence="6 7" id="KW-0012">Acyltransferase</keyword>
<evidence type="ECO:0000256" key="1">
    <source>
        <dbReference type="ARBA" id="ARBA00004533"/>
    </source>
</evidence>
<accession>A0A059FIM4</accession>
<evidence type="ECO:0000313" key="8">
    <source>
        <dbReference type="Proteomes" id="UP000024816"/>
    </source>
</evidence>
<dbReference type="Proteomes" id="UP000024816">
    <property type="component" value="Unassembled WGS sequence"/>
</dbReference>
<dbReference type="RefSeq" id="WP_051597356.1">
    <property type="nucleotide sequence ID" value="NZ_ARYJ01000002.1"/>
</dbReference>
<dbReference type="PANTHER" id="PTHR30606:SF9">
    <property type="entry name" value="LIPID A BIOSYNTHESIS LAUROYLTRANSFERASE"/>
    <property type="match status" value="1"/>
</dbReference>
<evidence type="ECO:0000256" key="2">
    <source>
        <dbReference type="ARBA" id="ARBA00022475"/>
    </source>
</evidence>
<evidence type="ECO:0000256" key="5">
    <source>
        <dbReference type="ARBA" id="ARBA00023136"/>
    </source>
</evidence>
<evidence type="ECO:0000313" key="7">
    <source>
        <dbReference type="EMBL" id="KCZ90457.1"/>
    </source>
</evidence>
<dbReference type="STRING" id="1280952.HJA_04481"/>
<comment type="caution">
    <text evidence="7">The sequence shown here is derived from an EMBL/GenBank/DDBJ whole genome shotgun (WGS) entry which is preliminary data.</text>
</comment>
<gene>
    <name evidence="7" type="ORF">HJA_04481</name>
</gene>
<keyword evidence="8" id="KW-1185">Reference proteome</keyword>
<organism evidence="7 8">
    <name type="scientific">Hyphomonas jannaschiana VP2</name>
    <dbReference type="NCBI Taxonomy" id="1280952"/>
    <lineage>
        <taxon>Bacteria</taxon>
        <taxon>Pseudomonadati</taxon>
        <taxon>Pseudomonadota</taxon>
        <taxon>Alphaproteobacteria</taxon>
        <taxon>Hyphomonadales</taxon>
        <taxon>Hyphomonadaceae</taxon>
        <taxon>Hyphomonas</taxon>
    </lineage>
</organism>
<dbReference type="PATRIC" id="fig|1280952.3.peg.888"/>
<dbReference type="GO" id="GO:0005886">
    <property type="term" value="C:plasma membrane"/>
    <property type="evidence" value="ECO:0007669"/>
    <property type="project" value="UniProtKB-SubCell"/>
</dbReference>
<dbReference type="Pfam" id="PF03279">
    <property type="entry name" value="Lip_A_acyltrans"/>
    <property type="match status" value="1"/>
</dbReference>
<keyword evidence="5" id="KW-0472">Membrane</keyword>
<evidence type="ECO:0000256" key="6">
    <source>
        <dbReference type="ARBA" id="ARBA00023315"/>
    </source>
</evidence>
<protein>
    <submittedName>
        <fullName evidence="7">Lipid A biosynthesis acyltransferase</fullName>
    </submittedName>
</protein>
<dbReference type="CDD" id="cd07984">
    <property type="entry name" value="LPLAT_LABLAT-like"/>
    <property type="match status" value="1"/>
</dbReference>
<dbReference type="PANTHER" id="PTHR30606">
    <property type="entry name" value="LIPID A BIOSYNTHESIS LAUROYL ACYLTRANSFERASE"/>
    <property type="match status" value="1"/>
</dbReference>
<dbReference type="eggNOG" id="COG1560">
    <property type="taxonomic scope" value="Bacteria"/>
</dbReference>
<comment type="subcellular location">
    <subcellularLocation>
        <location evidence="1">Cell inner membrane</location>
    </subcellularLocation>
</comment>
<name>A0A059FIM4_9PROT</name>
<dbReference type="EMBL" id="ARYJ01000002">
    <property type="protein sequence ID" value="KCZ90457.1"/>
    <property type="molecule type" value="Genomic_DNA"/>
</dbReference>